<evidence type="ECO:0000313" key="14">
    <source>
        <dbReference type="Proteomes" id="UP001320209"/>
    </source>
</evidence>
<feature type="active site" description="Proton acceptor" evidence="11">
    <location>
        <position position="175"/>
    </location>
</feature>
<dbReference type="GO" id="GO:0032259">
    <property type="term" value="P:methylation"/>
    <property type="evidence" value="ECO:0007669"/>
    <property type="project" value="UniProtKB-KW"/>
</dbReference>
<evidence type="ECO:0000256" key="2">
    <source>
        <dbReference type="ARBA" id="ARBA00022603"/>
    </source>
</evidence>
<feature type="binding site" evidence="11">
    <location>
        <position position="96"/>
    </location>
    <ligand>
        <name>S-adenosyl-L-methionine</name>
        <dbReference type="ChEBI" id="CHEBI:59789"/>
    </ligand>
</feature>
<sequence length="230" mass="26231">MIKLKETKFLRNKNMKSSSARWISRHIKDEYVIAAKREKYRSRSAFKLIEIHEKENIFSRKCLSVLDLGCSPGGWSQVATRILENNINNVTIVGVDLIGMEPIEGVNFIAGDFCDLTIQKSIVSFKNKFDIIMSDMAPNTIGHKSTDMIRSAALIEQVCEFADKYLSEGGTLVFKSFCQNISQNSQQFLKSNFAYFKRIKPKSSRKESIEVYFVAKNFNGRKKSSTNNLL</sequence>
<keyword evidence="14" id="KW-1185">Reference proteome</keyword>
<feature type="domain" description="Ribosomal RNA methyltransferase FtsJ" evidence="12">
    <location>
        <begin position="40"/>
        <end position="218"/>
    </location>
</feature>
<dbReference type="GO" id="GO:0008168">
    <property type="term" value="F:methyltransferase activity"/>
    <property type="evidence" value="ECO:0007669"/>
    <property type="project" value="UniProtKB-KW"/>
</dbReference>
<organism evidence="13 14">
    <name type="scientific">Candidatus Hydrogenosomobacter endosymbioticus</name>
    <dbReference type="NCBI Taxonomy" id="2558174"/>
    <lineage>
        <taxon>Bacteria</taxon>
        <taxon>Pseudomonadati</taxon>
        <taxon>Pseudomonadota</taxon>
        <taxon>Alphaproteobacteria</taxon>
        <taxon>Holosporales</taxon>
        <taxon>Holosporaceae</taxon>
        <taxon>Candidatus Hydrogenosomobacter</taxon>
    </lineage>
</organism>
<evidence type="ECO:0000256" key="6">
    <source>
        <dbReference type="ARBA" id="ARBA00038861"/>
    </source>
</evidence>
<evidence type="ECO:0000313" key="13">
    <source>
        <dbReference type="EMBL" id="BDB96012.1"/>
    </source>
</evidence>
<dbReference type="InterPro" id="IPR029063">
    <property type="entry name" value="SAM-dependent_MTases_sf"/>
</dbReference>
<dbReference type="InterPro" id="IPR002877">
    <property type="entry name" value="RNA_MeTrfase_FtsJ_dom"/>
</dbReference>
<name>A0ABM7V8A8_9PROT</name>
<dbReference type="Pfam" id="PF01728">
    <property type="entry name" value="FtsJ"/>
    <property type="match status" value="1"/>
</dbReference>
<feature type="binding site" evidence="11">
    <location>
        <position position="135"/>
    </location>
    <ligand>
        <name>S-adenosyl-L-methionine</name>
        <dbReference type="ChEBI" id="CHEBI:59789"/>
    </ligand>
</feature>
<evidence type="ECO:0000259" key="12">
    <source>
        <dbReference type="Pfam" id="PF01728"/>
    </source>
</evidence>
<dbReference type="Gene3D" id="3.40.50.150">
    <property type="entry name" value="Vaccinia Virus protein VP39"/>
    <property type="match status" value="1"/>
</dbReference>
<keyword evidence="4 11" id="KW-0949">S-adenosyl-L-methionine</keyword>
<evidence type="ECO:0000256" key="7">
    <source>
        <dbReference type="ARBA" id="ARBA00041129"/>
    </source>
</evidence>
<dbReference type="Proteomes" id="UP001320209">
    <property type="component" value="Chromosome"/>
</dbReference>
<accession>A0ABM7V8A8</accession>
<protein>
    <recommendedName>
        <fullName evidence="7 11">Ribosomal RNA large subunit methyltransferase E</fullName>
        <ecNumber evidence="6 11">2.1.1.166</ecNumber>
    </recommendedName>
    <alternativeName>
        <fullName evidence="9 11">23S rRNA Um2552 methyltransferase</fullName>
    </alternativeName>
    <alternativeName>
        <fullName evidence="8 11">rRNA (uridine-2'-O-)-methyltransferase</fullName>
    </alternativeName>
</protein>
<evidence type="ECO:0000256" key="11">
    <source>
        <dbReference type="HAMAP-Rule" id="MF_01547"/>
    </source>
</evidence>
<comment type="catalytic activity">
    <reaction evidence="10 11">
        <text>uridine(2552) in 23S rRNA + S-adenosyl-L-methionine = 2'-O-methyluridine(2552) in 23S rRNA + S-adenosyl-L-homocysteine + H(+)</text>
        <dbReference type="Rhea" id="RHEA:42720"/>
        <dbReference type="Rhea" id="RHEA-COMP:10202"/>
        <dbReference type="Rhea" id="RHEA-COMP:10203"/>
        <dbReference type="ChEBI" id="CHEBI:15378"/>
        <dbReference type="ChEBI" id="CHEBI:57856"/>
        <dbReference type="ChEBI" id="CHEBI:59789"/>
        <dbReference type="ChEBI" id="CHEBI:65315"/>
        <dbReference type="ChEBI" id="CHEBI:74478"/>
        <dbReference type="EC" id="2.1.1.166"/>
    </reaction>
</comment>
<evidence type="ECO:0000256" key="9">
    <source>
        <dbReference type="ARBA" id="ARBA00042745"/>
    </source>
</evidence>
<evidence type="ECO:0000256" key="10">
    <source>
        <dbReference type="ARBA" id="ARBA00048970"/>
    </source>
</evidence>
<reference evidence="13" key="1">
    <citation type="submission" date="2021-10" db="EMBL/GenBank/DDBJ databases">
        <title>Genome Sequence of The Candidatus Hydrogeosomobacter endosymbioticus, an Intracellular Bacterial Symbiont of the Anaerobic Ciliate GW7.</title>
        <authorList>
            <person name="Shiohama Y."/>
            <person name="Shinzato N."/>
        </authorList>
    </citation>
    <scope>NUCLEOTIDE SEQUENCE [LARGE SCALE GENOMIC DNA]</scope>
    <source>
        <strain evidence="13">200920</strain>
    </source>
</reference>
<dbReference type="InterPro" id="IPR015507">
    <property type="entry name" value="rRNA-MeTfrase_E"/>
</dbReference>
<keyword evidence="11" id="KW-0963">Cytoplasm</keyword>
<evidence type="ECO:0000256" key="3">
    <source>
        <dbReference type="ARBA" id="ARBA00022679"/>
    </source>
</evidence>
<gene>
    <name evidence="11 13" type="primary">rlmE</name>
    <name evidence="11" type="synonym">ftsJ</name>
    <name evidence="11" type="synonym">rrmJ</name>
    <name evidence="13" type="ORF">HYD_1450</name>
</gene>
<evidence type="ECO:0000256" key="5">
    <source>
        <dbReference type="ARBA" id="ARBA00037569"/>
    </source>
</evidence>
<dbReference type="PIRSF" id="PIRSF005461">
    <property type="entry name" value="23S_rRNA_mtase"/>
    <property type="match status" value="1"/>
</dbReference>
<feature type="binding site" evidence="11">
    <location>
        <position position="73"/>
    </location>
    <ligand>
        <name>S-adenosyl-L-methionine</name>
        <dbReference type="ChEBI" id="CHEBI:59789"/>
    </ligand>
</feature>
<keyword evidence="3 11" id="KW-0808">Transferase</keyword>
<dbReference type="EC" id="2.1.1.166" evidence="6 11"/>
<proteinExistence type="inferred from homology"/>
<feature type="binding site" evidence="11">
    <location>
        <position position="75"/>
    </location>
    <ligand>
        <name>S-adenosyl-L-methionine</name>
        <dbReference type="ChEBI" id="CHEBI:59789"/>
    </ligand>
</feature>
<dbReference type="HAMAP" id="MF_01547">
    <property type="entry name" value="RNA_methyltr_E"/>
    <property type="match status" value="1"/>
</dbReference>
<dbReference type="PANTHER" id="PTHR10920:SF18">
    <property type="entry name" value="RRNA METHYLTRANSFERASE 2, MITOCHONDRIAL"/>
    <property type="match status" value="1"/>
</dbReference>
<feature type="binding site" evidence="11">
    <location>
        <position position="112"/>
    </location>
    <ligand>
        <name>S-adenosyl-L-methionine</name>
        <dbReference type="ChEBI" id="CHEBI:59789"/>
    </ligand>
</feature>
<keyword evidence="2 11" id="KW-0489">Methyltransferase</keyword>
<comment type="subcellular location">
    <subcellularLocation>
        <location evidence="11">Cytoplasm</location>
    </subcellularLocation>
</comment>
<comment type="similarity">
    <text evidence="11">Belongs to the class I-like SAM-binding methyltransferase superfamily. RNA methyltransferase RlmE family.</text>
</comment>
<evidence type="ECO:0000256" key="8">
    <source>
        <dbReference type="ARBA" id="ARBA00041995"/>
    </source>
</evidence>
<dbReference type="PANTHER" id="PTHR10920">
    <property type="entry name" value="RIBOSOMAL RNA METHYLTRANSFERASE"/>
    <property type="match status" value="1"/>
</dbReference>
<dbReference type="EMBL" id="AP025225">
    <property type="protein sequence ID" value="BDB96012.1"/>
    <property type="molecule type" value="Genomic_DNA"/>
</dbReference>
<keyword evidence="1 11" id="KW-0698">rRNA processing</keyword>
<comment type="function">
    <text evidence="5 11">Specifically methylates the uridine in position 2552 of 23S rRNA at the 2'-O position of the ribose in the fully assembled 50S ribosomal subunit.</text>
</comment>
<evidence type="ECO:0000256" key="4">
    <source>
        <dbReference type="ARBA" id="ARBA00022691"/>
    </source>
</evidence>
<dbReference type="InterPro" id="IPR050082">
    <property type="entry name" value="RNA_methyltr_RlmE"/>
</dbReference>
<dbReference type="SUPFAM" id="SSF53335">
    <property type="entry name" value="S-adenosyl-L-methionine-dependent methyltransferases"/>
    <property type="match status" value="1"/>
</dbReference>
<dbReference type="RefSeq" id="WP_236865341.1">
    <property type="nucleotide sequence ID" value="NZ_AP025225.1"/>
</dbReference>
<evidence type="ECO:0000256" key="1">
    <source>
        <dbReference type="ARBA" id="ARBA00022552"/>
    </source>
</evidence>